<evidence type="ECO:0000256" key="1">
    <source>
        <dbReference type="ARBA" id="ARBA00004367"/>
    </source>
</evidence>
<evidence type="ECO:0000313" key="12">
    <source>
        <dbReference type="Proteomes" id="UP001365128"/>
    </source>
</evidence>
<feature type="compositionally biased region" description="Basic and acidic residues" evidence="8">
    <location>
        <begin position="238"/>
        <end position="248"/>
    </location>
</feature>
<comment type="similarity">
    <text evidence="2 7">Belongs to the OS-9 family.</text>
</comment>
<evidence type="ECO:0000256" key="7">
    <source>
        <dbReference type="RuleBase" id="RU369099"/>
    </source>
</evidence>
<dbReference type="InterPro" id="IPR012913">
    <property type="entry name" value="OS9-like_dom"/>
</dbReference>
<evidence type="ECO:0000256" key="4">
    <source>
        <dbReference type="ARBA" id="ARBA00022734"/>
    </source>
</evidence>
<reference evidence="11 12" key="1">
    <citation type="submission" date="2024-04" db="EMBL/GenBank/DDBJ databases">
        <title>Phyllosticta paracitricarpa is synonymous to the EU quarantine fungus P. citricarpa based on phylogenomic analyses.</title>
        <authorList>
            <consortium name="Lawrence Berkeley National Laboratory"/>
            <person name="Van Ingen-Buijs V.A."/>
            <person name="Van Westerhoven A.C."/>
            <person name="Haridas S."/>
            <person name="Skiadas P."/>
            <person name="Martin F."/>
            <person name="Groenewald J.Z."/>
            <person name="Crous P.W."/>
            <person name="Seidl M.F."/>
        </authorList>
    </citation>
    <scope>NUCLEOTIDE SEQUENCE [LARGE SCALE GENOMIC DNA]</scope>
    <source>
        <strain evidence="11 12">CBS 122670</strain>
    </source>
</reference>
<name>A0ABR1MMZ2_9PEZI</name>
<evidence type="ECO:0000313" key="11">
    <source>
        <dbReference type="EMBL" id="KAK7554424.1"/>
    </source>
</evidence>
<dbReference type="InterPro" id="IPR044865">
    <property type="entry name" value="MRH_dom"/>
</dbReference>
<feature type="chain" id="PRO_5045908872" description="Endoplasmic reticulum lectin" evidence="9">
    <location>
        <begin position="18"/>
        <end position="602"/>
    </location>
</feature>
<evidence type="ECO:0000256" key="9">
    <source>
        <dbReference type="SAM" id="SignalP"/>
    </source>
</evidence>
<comment type="function">
    <text evidence="7">Lectin involved in the quality control of the secretory pathway. As a member of the endoplasmic reticulum-associated degradation lumenal (ERAD-L) surveillance system, targets misfolded endoplasmic reticulum lumenal glycoproteins for degradation.</text>
</comment>
<comment type="subcellular location">
    <subcellularLocation>
        <location evidence="1 7">Endoplasmic reticulum membrane</location>
        <topology evidence="1 7">Peripheral membrane protein</topology>
        <orientation evidence="1 7">Lumenal side</orientation>
    </subcellularLocation>
</comment>
<gene>
    <name evidence="11" type="ORF">IWX46DRAFT_663108</name>
</gene>
<keyword evidence="7" id="KW-0472">Membrane</keyword>
<dbReference type="InterPro" id="IPR009011">
    <property type="entry name" value="Man6P_isomerase_rcpt-bd_dom_sf"/>
</dbReference>
<feature type="compositionally biased region" description="Basic and acidic residues" evidence="8">
    <location>
        <begin position="516"/>
        <end position="559"/>
    </location>
</feature>
<evidence type="ECO:0000256" key="5">
    <source>
        <dbReference type="ARBA" id="ARBA00022824"/>
    </source>
</evidence>
<feature type="domain" description="MRH" evidence="10">
    <location>
        <begin position="185"/>
        <end position="343"/>
    </location>
</feature>
<accession>A0ABR1MMZ2</accession>
<organism evidence="11 12">
    <name type="scientific">Phyllosticta citricarpa</name>
    <dbReference type="NCBI Taxonomy" id="55181"/>
    <lineage>
        <taxon>Eukaryota</taxon>
        <taxon>Fungi</taxon>
        <taxon>Dikarya</taxon>
        <taxon>Ascomycota</taxon>
        <taxon>Pezizomycotina</taxon>
        <taxon>Dothideomycetes</taxon>
        <taxon>Dothideomycetes incertae sedis</taxon>
        <taxon>Botryosphaeriales</taxon>
        <taxon>Phyllostictaceae</taxon>
        <taxon>Phyllosticta</taxon>
    </lineage>
</organism>
<evidence type="ECO:0000256" key="3">
    <source>
        <dbReference type="ARBA" id="ARBA00022729"/>
    </source>
</evidence>
<dbReference type="InterPro" id="IPR045149">
    <property type="entry name" value="OS-9-like"/>
</dbReference>
<dbReference type="PANTHER" id="PTHR15414">
    <property type="entry name" value="OS-9-RELATED"/>
    <property type="match status" value="1"/>
</dbReference>
<evidence type="ECO:0000259" key="10">
    <source>
        <dbReference type="PROSITE" id="PS51914"/>
    </source>
</evidence>
<proteinExistence type="inferred from homology"/>
<dbReference type="Proteomes" id="UP001365128">
    <property type="component" value="Unassembled WGS sequence"/>
</dbReference>
<feature type="compositionally biased region" description="Basic and acidic residues" evidence="8">
    <location>
        <begin position="585"/>
        <end position="602"/>
    </location>
</feature>
<comment type="caution">
    <text evidence="11">The sequence shown here is derived from an EMBL/GenBank/DDBJ whole genome shotgun (WGS) entry which is preliminary data.</text>
</comment>
<feature type="region of interest" description="Disordered" evidence="8">
    <location>
        <begin position="238"/>
        <end position="279"/>
    </location>
</feature>
<dbReference type="Pfam" id="PF07915">
    <property type="entry name" value="PRKCSH"/>
    <property type="match status" value="1"/>
</dbReference>
<evidence type="ECO:0000256" key="2">
    <source>
        <dbReference type="ARBA" id="ARBA00009918"/>
    </source>
</evidence>
<feature type="region of interest" description="Disordered" evidence="8">
    <location>
        <begin position="516"/>
        <end position="602"/>
    </location>
</feature>
<keyword evidence="5 7" id="KW-0256">Endoplasmic reticulum</keyword>
<keyword evidence="3 9" id="KW-0732">Signal</keyword>
<dbReference type="Gene3D" id="2.70.130.10">
    <property type="entry name" value="Mannose-6-phosphate receptor binding domain"/>
    <property type="match status" value="1"/>
</dbReference>
<dbReference type="SUPFAM" id="SSF50911">
    <property type="entry name" value="Mannose 6-phosphate receptor domain"/>
    <property type="match status" value="1"/>
</dbReference>
<sequence>MMKQLWALPALMRLVLASPGSFSVLDDLLAFPQVSWPHCRSPHQRAHAPATTKIDTQQYQIKFSDGSISEEHAKSLYLSSQATATHNGAVSDVDLSQQSRHDGGVPAGATDPFRGHKEDQAQDDELSATYERMILHSRPYLCRLPIVDTAVNRTAANATQSAADEEKELARASDRGWELLKGMQGNCIYFLSGWWSYSFCYNEGVKQFHQLPPSRGVPIYPPVEDESVGSYILGRFSEDGKGKGKRDSEADDANVDDEGNSKGPKKDAEKEETAVARMETKGETRYLVQKLTGGTTCDLTGKDRKIEVQFHCHPNTPDRIGMIKEVATCSYLMVIYTPRLCNDVAFLPPQQNRAHAISCAPIVSPGSPSEATLPFAAHHGRTETAVEKAAKPAAAKQASIQLPPALAAAASGPEATSRPLPTVGGTVVGAKQLVGQPGSRIEKSAVVGGGKDTMLGTVASSDGRGKVKVMTPEQLRKLDIKDPRDVDDLKEELNKLAGGRAWRLILVDTPQGREFRGIIDTDGKDGDGKSPSKSKDKSRSKDDADVQKKGSESEQDRPSTSDTDDDEEWEYVEWFDWGEGEEDTDRERDGEGSQEELWHEDL</sequence>
<dbReference type="PROSITE" id="PS51914">
    <property type="entry name" value="MRH"/>
    <property type="match status" value="1"/>
</dbReference>
<feature type="region of interest" description="Disordered" evidence="8">
    <location>
        <begin position="95"/>
        <end position="123"/>
    </location>
</feature>
<dbReference type="PANTHER" id="PTHR15414:SF0">
    <property type="entry name" value="ENDOPLASMIC RETICULUM LECTIN 1"/>
    <property type="match status" value="1"/>
</dbReference>
<feature type="compositionally biased region" description="Acidic residues" evidence="8">
    <location>
        <begin position="562"/>
        <end position="584"/>
    </location>
</feature>
<keyword evidence="12" id="KW-1185">Reference proteome</keyword>
<feature type="compositionally biased region" description="Acidic residues" evidence="8">
    <location>
        <begin position="249"/>
        <end position="258"/>
    </location>
</feature>
<feature type="signal peptide" evidence="9">
    <location>
        <begin position="1"/>
        <end position="17"/>
    </location>
</feature>
<evidence type="ECO:0000256" key="8">
    <source>
        <dbReference type="SAM" id="MobiDB-lite"/>
    </source>
</evidence>
<keyword evidence="4 7" id="KW-0430">Lectin</keyword>
<dbReference type="EMBL" id="JBBPDW010000003">
    <property type="protein sequence ID" value="KAK7554424.1"/>
    <property type="molecule type" value="Genomic_DNA"/>
</dbReference>
<feature type="compositionally biased region" description="Basic and acidic residues" evidence="8">
    <location>
        <begin position="264"/>
        <end position="279"/>
    </location>
</feature>
<protein>
    <recommendedName>
        <fullName evidence="7">Endoplasmic reticulum lectin</fullName>
    </recommendedName>
    <alternativeName>
        <fullName evidence="7">Protein OS-9</fullName>
    </alternativeName>
    <alternativeName>
        <fullName evidence="7">Protein OS-9 homolog</fullName>
    </alternativeName>
</protein>
<evidence type="ECO:0000256" key="6">
    <source>
        <dbReference type="ARBA" id="ARBA00023157"/>
    </source>
</evidence>
<keyword evidence="6" id="KW-1015">Disulfide bond</keyword>